<evidence type="ECO:0000313" key="1">
    <source>
        <dbReference type="EMBL" id="OCT13301.1"/>
    </source>
</evidence>
<accession>A0A1C0ZZ45</accession>
<evidence type="ECO:0000313" key="2">
    <source>
        <dbReference type="Proteomes" id="UP000093309"/>
    </source>
</evidence>
<dbReference type="AlphaFoldDB" id="A0A1C0ZZ45"/>
<protein>
    <submittedName>
        <fullName evidence="1">Uncharacterized protein</fullName>
    </submittedName>
</protein>
<gene>
    <name evidence="1" type="ORF">A8709_03330</name>
</gene>
<dbReference type="RefSeq" id="WP_065854124.1">
    <property type="nucleotide sequence ID" value="NZ_LYPC01000023.1"/>
</dbReference>
<organism evidence="1 2">
    <name type="scientific">Paenibacillus pectinilyticus</name>
    <dbReference type="NCBI Taxonomy" id="512399"/>
    <lineage>
        <taxon>Bacteria</taxon>
        <taxon>Bacillati</taxon>
        <taxon>Bacillota</taxon>
        <taxon>Bacilli</taxon>
        <taxon>Bacillales</taxon>
        <taxon>Paenibacillaceae</taxon>
        <taxon>Paenibacillus</taxon>
    </lineage>
</organism>
<keyword evidence="2" id="KW-1185">Reference proteome</keyword>
<name>A0A1C0ZZ45_9BACL</name>
<comment type="caution">
    <text evidence="1">The sequence shown here is derived from an EMBL/GenBank/DDBJ whole genome shotgun (WGS) entry which is preliminary data.</text>
</comment>
<reference evidence="2" key="1">
    <citation type="submission" date="2016-05" db="EMBL/GenBank/DDBJ databases">
        <title>Paenibacillus oryzae. sp. nov., isolated from the rice root.</title>
        <authorList>
            <person name="Zhang J."/>
            <person name="Zhang X."/>
        </authorList>
    </citation>
    <scope>NUCLEOTIDE SEQUENCE [LARGE SCALE GENOMIC DNA]</scope>
    <source>
        <strain evidence="2">KCTC13222</strain>
    </source>
</reference>
<dbReference type="STRING" id="512399.A8709_03330"/>
<dbReference type="Proteomes" id="UP000093309">
    <property type="component" value="Unassembled WGS sequence"/>
</dbReference>
<dbReference type="OrthoDB" id="2625907at2"/>
<dbReference type="EMBL" id="LYPC01000023">
    <property type="protein sequence ID" value="OCT13301.1"/>
    <property type="molecule type" value="Genomic_DNA"/>
</dbReference>
<proteinExistence type="predicted"/>
<sequence length="70" mass="8011">MRMNILFNKKPITVNFVGTDHKLIPSLINALRYNKFTTMNLVNSLEHVDLFSSEAILYATDGNKARIPIF</sequence>